<feature type="compositionally biased region" description="Acidic residues" evidence="2">
    <location>
        <begin position="92"/>
        <end position="114"/>
    </location>
</feature>
<dbReference type="AlphaFoldDB" id="K1REW1"/>
<dbReference type="Pfam" id="PF13516">
    <property type="entry name" value="LRR_6"/>
    <property type="match status" value="5"/>
</dbReference>
<reference evidence="3" key="1">
    <citation type="journal article" date="2012" name="Nature">
        <title>The oyster genome reveals stress adaptation and complexity of shell formation.</title>
        <authorList>
            <person name="Zhang G."/>
            <person name="Fang X."/>
            <person name="Guo X."/>
            <person name="Li L."/>
            <person name="Luo R."/>
            <person name="Xu F."/>
            <person name="Yang P."/>
            <person name="Zhang L."/>
            <person name="Wang X."/>
            <person name="Qi H."/>
            <person name="Xiong Z."/>
            <person name="Que H."/>
            <person name="Xie Y."/>
            <person name="Holland P.W."/>
            <person name="Paps J."/>
            <person name="Zhu Y."/>
            <person name="Wu F."/>
            <person name="Chen Y."/>
            <person name="Wang J."/>
            <person name="Peng C."/>
            <person name="Meng J."/>
            <person name="Yang L."/>
            <person name="Liu J."/>
            <person name="Wen B."/>
            <person name="Zhang N."/>
            <person name="Huang Z."/>
            <person name="Zhu Q."/>
            <person name="Feng Y."/>
            <person name="Mount A."/>
            <person name="Hedgecock D."/>
            <person name="Xu Z."/>
            <person name="Liu Y."/>
            <person name="Domazet-Loso T."/>
            <person name="Du Y."/>
            <person name="Sun X."/>
            <person name="Zhang S."/>
            <person name="Liu B."/>
            <person name="Cheng P."/>
            <person name="Jiang X."/>
            <person name="Li J."/>
            <person name="Fan D."/>
            <person name="Wang W."/>
            <person name="Fu W."/>
            <person name="Wang T."/>
            <person name="Wang B."/>
            <person name="Zhang J."/>
            <person name="Peng Z."/>
            <person name="Li Y."/>
            <person name="Li N."/>
            <person name="Wang J."/>
            <person name="Chen M."/>
            <person name="He Y."/>
            <person name="Tan F."/>
            <person name="Song X."/>
            <person name="Zheng Q."/>
            <person name="Huang R."/>
            <person name="Yang H."/>
            <person name="Du X."/>
            <person name="Chen L."/>
            <person name="Yang M."/>
            <person name="Gaffney P.M."/>
            <person name="Wang S."/>
            <person name="Luo L."/>
            <person name="She Z."/>
            <person name="Ming Y."/>
            <person name="Huang W."/>
            <person name="Zhang S."/>
            <person name="Huang B."/>
            <person name="Zhang Y."/>
            <person name="Qu T."/>
            <person name="Ni P."/>
            <person name="Miao G."/>
            <person name="Wang J."/>
            <person name="Wang Q."/>
            <person name="Steinberg C.E."/>
            <person name="Wang H."/>
            <person name="Li N."/>
            <person name="Qian L."/>
            <person name="Zhang G."/>
            <person name="Li Y."/>
            <person name="Yang H."/>
            <person name="Liu X."/>
            <person name="Wang J."/>
            <person name="Yin Y."/>
            <person name="Wang J."/>
        </authorList>
    </citation>
    <scope>NUCLEOTIDE SEQUENCE [LARGE SCALE GENOMIC DNA]</scope>
    <source>
        <strain evidence="3">05x7-T-G4-1.051#20</strain>
    </source>
</reference>
<dbReference type="GO" id="GO:0005509">
    <property type="term" value="F:calcium ion binding"/>
    <property type="evidence" value="ECO:0007669"/>
    <property type="project" value="InterPro"/>
</dbReference>
<dbReference type="InParanoid" id="K1REW1"/>
<dbReference type="PANTHER" id="PTHR24114">
    <property type="entry name" value="LEUCINE RICH REPEAT FAMILY PROTEIN"/>
    <property type="match status" value="1"/>
</dbReference>
<feature type="region of interest" description="Disordered" evidence="2">
    <location>
        <begin position="1"/>
        <end position="58"/>
    </location>
</feature>
<dbReference type="SUPFAM" id="SSF47473">
    <property type="entry name" value="EF-hand"/>
    <property type="match status" value="1"/>
</dbReference>
<sequence length="601" mass="67870">MTDMKENTLEEKESDNENGRPGSEISLDSSDSNRKRPSLRGSAKFRRVPSAANSQGSMEDKMLALNALLSDSLLITEFPGRNGEVSRNGKTEDDDTLKDEFGDDLSDDDFEELPEDGRSSRDVDYDTDLDMDYDEWINEAKREIENDKTGEKKYLHMCEETGVIPASYFLNHIQEKEFSMKYHGLGPNGAKAIAWPLKTNKKIEKINLEGNWIEAEGSIYLAKMLKNNIYVTELHLAENRIGNEGAEAISDMLQKNDMIYSLDLSGNSIEDYGAEKLCRVLLKNSSIKHLYLANNKFEERAAGWLREVLTNNETLETVDLSWNHLRTRGAIAIAEGVQENYGLRILNLAMNGFAQDGSEAMGKALKNNRTLLELDLSHNRIPEAGATAISQGLQHNDTLKVLRVASNPLGGEGPLELLNVIAKNDMSEIRVLDLTDVLVTPAFKELQQSLEKDRILTVYFGNVVGEIFDFSSIRFDPFCDFRRNPMSLLIEYCKEAGYRLVDLFNDFDRDGNQVISKEEFIMGIKKAGVKISIRQLEILIESLDINKDGNIDYRELVIGEKTYTQQKIKLAAEAKKLGRNVSSTKLMDDMYLKKMIDENYA</sequence>
<gene>
    <name evidence="3" type="ORF">CGI_10016632</name>
</gene>
<evidence type="ECO:0000256" key="1">
    <source>
        <dbReference type="ARBA" id="ARBA00022837"/>
    </source>
</evidence>
<dbReference type="OMA" id="EMDIDQW"/>
<dbReference type="Gene3D" id="1.10.238.10">
    <property type="entry name" value="EF-hand"/>
    <property type="match status" value="1"/>
</dbReference>
<dbReference type="InterPro" id="IPR011992">
    <property type="entry name" value="EF-hand-dom_pair"/>
</dbReference>
<evidence type="ECO:0000313" key="3">
    <source>
        <dbReference type="EMBL" id="EKC39900.1"/>
    </source>
</evidence>
<feature type="compositionally biased region" description="Basic and acidic residues" evidence="2">
    <location>
        <begin position="115"/>
        <end position="124"/>
    </location>
</feature>
<dbReference type="EMBL" id="JH818889">
    <property type="protein sequence ID" value="EKC39900.1"/>
    <property type="molecule type" value="Genomic_DNA"/>
</dbReference>
<proteinExistence type="predicted"/>
<dbReference type="SMART" id="SM00368">
    <property type="entry name" value="LRR_RI"/>
    <property type="match status" value="8"/>
</dbReference>
<accession>K1REW1</accession>
<dbReference type="InterPro" id="IPR002048">
    <property type="entry name" value="EF_hand_dom"/>
</dbReference>
<feature type="compositionally biased region" description="Basic residues" evidence="2">
    <location>
        <begin position="35"/>
        <end position="47"/>
    </location>
</feature>
<dbReference type="PROSITE" id="PS50222">
    <property type="entry name" value="EF_HAND_2"/>
    <property type="match status" value="1"/>
</dbReference>
<name>K1REW1_MAGGI</name>
<dbReference type="OrthoDB" id="76105at2759"/>
<dbReference type="Gene3D" id="3.80.10.10">
    <property type="entry name" value="Ribonuclease Inhibitor"/>
    <property type="match status" value="2"/>
</dbReference>
<dbReference type="CDD" id="cd00051">
    <property type="entry name" value="EFh"/>
    <property type="match status" value="1"/>
</dbReference>
<feature type="region of interest" description="Disordered" evidence="2">
    <location>
        <begin position="79"/>
        <end position="124"/>
    </location>
</feature>
<dbReference type="SMART" id="SM00054">
    <property type="entry name" value="EFh"/>
    <property type="match status" value="2"/>
</dbReference>
<keyword evidence="1" id="KW-0106">Calcium</keyword>
<dbReference type="InterPro" id="IPR001611">
    <property type="entry name" value="Leu-rich_rpt"/>
</dbReference>
<dbReference type="PROSITE" id="PS00018">
    <property type="entry name" value="EF_HAND_1"/>
    <property type="match status" value="2"/>
</dbReference>
<dbReference type="PANTHER" id="PTHR24114:SF50">
    <property type="entry name" value="RNI-LIKE PROTEIN"/>
    <property type="match status" value="1"/>
</dbReference>
<dbReference type="InterPro" id="IPR032675">
    <property type="entry name" value="LRR_dom_sf"/>
</dbReference>
<protein>
    <submittedName>
        <fullName evidence="3">Uncharacterized protein</fullName>
    </submittedName>
</protein>
<dbReference type="SUPFAM" id="SSF52047">
    <property type="entry name" value="RNI-like"/>
    <property type="match status" value="1"/>
</dbReference>
<dbReference type="InterPro" id="IPR052394">
    <property type="entry name" value="LRR-containing"/>
</dbReference>
<dbReference type="Pfam" id="PF13499">
    <property type="entry name" value="EF-hand_7"/>
    <property type="match status" value="1"/>
</dbReference>
<dbReference type="InterPro" id="IPR018247">
    <property type="entry name" value="EF_Hand_1_Ca_BS"/>
</dbReference>
<feature type="compositionally biased region" description="Basic and acidic residues" evidence="2">
    <location>
        <begin position="1"/>
        <end position="18"/>
    </location>
</feature>
<dbReference type="HOGENOM" id="CLU_017147_3_1_1"/>
<organism evidence="3">
    <name type="scientific">Magallana gigas</name>
    <name type="common">Pacific oyster</name>
    <name type="synonym">Crassostrea gigas</name>
    <dbReference type="NCBI Taxonomy" id="29159"/>
    <lineage>
        <taxon>Eukaryota</taxon>
        <taxon>Metazoa</taxon>
        <taxon>Spiralia</taxon>
        <taxon>Lophotrochozoa</taxon>
        <taxon>Mollusca</taxon>
        <taxon>Bivalvia</taxon>
        <taxon>Autobranchia</taxon>
        <taxon>Pteriomorphia</taxon>
        <taxon>Ostreida</taxon>
        <taxon>Ostreoidea</taxon>
        <taxon>Ostreidae</taxon>
        <taxon>Magallana</taxon>
    </lineage>
</organism>
<evidence type="ECO:0000256" key="2">
    <source>
        <dbReference type="SAM" id="MobiDB-lite"/>
    </source>
</evidence>